<feature type="domain" description="N-acetyltransferase" evidence="3">
    <location>
        <begin position="6"/>
        <end position="166"/>
    </location>
</feature>
<accession>A0ABT2S595</accession>
<dbReference type="PROSITE" id="PS51186">
    <property type="entry name" value="GNAT"/>
    <property type="match status" value="1"/>
</dbReference>
<dbReference type="PANTHER" id="PTHR10908">
    <property type="entry name" value="SEROTONIN N-ACETYLTRANSFERASE"/>
    <property type="match status" value="1"/>
</dbReference>
<keyword evidence="1" id="KW-0808">Transferase</keyword>
<gene>
    <name evidence="4" type="ORF">OCV65_05880</name>
</gene>
<dbReference type="Proteomes" id="UP001207605">
    <property type="component" value="Unassembled WGS sequence"/>
</dbReference>
<dbReference type="InterPro" id="IPR000182">
    <property type="entry name" value="GNAT_dom"/>
</dbReference>
<proteinExistence type="predicted"/>
<keyword evidence="2" id="KW-0012">Acyltransferase</keyword>
<dbReference type="InterPro" id="IPR016181">
    <property type="entry name" value="Acyl_CoA_acyltransferase"/>
</dbReference>
<evidence type="ECO:0000256" key="1">
    <source>
        <dbReference type="ARBA" id="ARBA00022679"/>
    </source>
</evidence>
<dbReference type="SUPFAM" id="SSF55729">
    <property type="entry name" value="Acyl-CoA N-acyltransferases (Nat)"/>
    <property type="match status" value="1"/>
</dbReference>
<dbReference type="PANTHER" id="PTHR10908:SF0">
    <property type="entry name" value="SEROTONIN N-ACETYLTRANSFERASE"/>
    <property type="match status" value="1"/>
</dbReference>
<dbReference type="Gene3D" id="3.40.630.30">
    <property type="match status" value="1"/>
</dbReference>
<dbReference type="EMBL" id="JAOQJV010000005">
    <property type="protein sequence ID" value="MCU6699759.1"/>
    <property type="molecule type" value="Genomic_DNA"/>
</dbReference>
<organism evidence="4 5">
    <name type="scientific">Dorea ammoniilytica</name>
    <dbReference type="NCBI Taxonomy" id="2981788"/>
    <lineage>
        <taxon>Bacteria</taxon>
        <taxon>Bacillati</taxon>
        <taxon>Bacillota</taxon>
        <taxon>Clostridia</taxon>
        <taxon>Lachnospirales</taxon>
        <taxon>Lachnospiraceae</taxon>
        <taxon>Dorea</taxon>
    </lineage>
</organism>
<sequence>MNANHFIIKHASQEDIPALTAVERECFPAAEAASEEEIAARVHAYGKHFWLLFEGKKLIAFVDGMTTDQADLTDDMYEDASLHDENGAWQMIFGVNTIPSYRRQGHAGLLIRQAIEDARTQRRKGLVLTCKEALIHYYASFGFENEGISESVHGNVTWYQMRLTFPEK</sequence>
<keyword evidence="5" id="KW-1185">Reference proteome</keyword>
<evidence type="ECO:0000313" key="5">
    <source>
        <dbReference type="Proteomes" id="UP001207605"/>
    </source>
</evidence>
<name>A0ABT2S595_9FIRM</name>
<protein>
    <submittedName>
        <fullName evidence="4">GNAT family N-acetyltransferase</fullName>
    </submittedName>
</protein>
<dbReference type="Pfam" id="PF00583">
    <property type="entry name" value="Acetyltransf_1"/>
    <property type="match status" value="1"/>
</dbReference>
<evidence type="ECO:0000259" key="3">
    <source>
        <dbReference type="PROSITE" id="PS51186"/>
    </source>
</evidence>
<dbReference type="RefSeq" id="WP_262581290.1">
    <property type="nucleotide sequence ID" value="NZ_JAOQJV010000005.1"/>
</dbReference>
<comment type="caution">
    <text evidence="4">The sequence shown here is derived from an EMBL/GenBank/DDBJ whole genome shotgun (WGS) entry which is preliminary data.</text>
</comment>
<reference evidence="4 5" key="1">
    <citation type="journal article" date="2021" name="ISME Commun">
        <title>Automated analysis of genomic sequences facilitates high-throughput and comprehensive description of bacteria.</title>
        <authorList>
            <person name="Hitch T.C.A."/>
        </authorList>
    </citation>
    <scope>NUCLEOTIDE SEQUENCE [LARGE SCALE GENOMIC DNA]</scope>
    <source>
        <strain evidence="4 5">Sanger_02</strain>
    </source>
</reference>
<evidence type="ECO:0000313" key="4">
    <source>
        <dbReference type="EMBL" id="MCU6699759.1"/>
    </source>
</evidence>
<evidence type="ECO:0000256" key="2">
    <source>
        <dbReference type="ARBA" id="ARBA00023315"/>
    </source>
</evidence>
<dbReference type="CDD" id="cd04301">
    <property type="entry name" value="NAT_SF"/>
    <property type="match status" value="1"/>
</dbReference>
<dbReference type="InterPro" id="IPR051635">
    <property type="entry name" value="SNAT-like"/>
</dbReference>